<reference evidence="2" key="1">
    <citation type="journal article" date="2020" name="Stud. Mycol.">
        <title>101 Dothideomycetes genomes: a test case for predicting lifestyles and emergence of pathogens.</title>
        <authorList>
            <person name="Haridas S."/>
            <person name="Albert R."/>
            <person name="Binder M."/>
            <person name="Bloem J."/>
            <person name="Labutti K."/>
            <person name="Salamov A."/>
            <person name="Andreopoulos B."/>
            <person name="Baker S."/>
            <person name="Barry K."/>
            <person name="Bills G."/>
            <person name="Bluhm B."/>
            <person name="Cannon C."/>
            <person name="Castanera R."/>
            <person name="Culley D."/>
            <person name="Daum C."/>
            <person name="Ezra D."/>
            <person name="Gonzalez J."/>
            <person name="Henrissat B."/>
            <person name="Kuo A."/>
            <person name="Liang C."/>
            <person name="Lipzen A."/>
            <person name="Lutzoni F."/>
            <person name="Magnuson J."/>
            <person name="Mondo S."/>
            <person name="Nolan M."/>
            <person name="Ohm R."/>
            <person name="Pangilinan J."/>
            <person name="Park H.-J."/>
            <person name="Ramirez L."/>
            <person name="Alfaro M."/>
            <person name="Sun H."/>
            <person name="Tritt A."/>
            <person name="Yoshinaga Y."/>
            <person name="Zwiers L.-H."/>
            <person name="Turgeon B."/>
            <person name="Goodwin S."/>
            <person name="Spatafora J."/>
            <person name="Crous P."/>
            <person name="Grigoriev I."/>
        </authorList>
    </citation>
    <scope>NUCLEOTIDE SEQUENCE</scope>
    <source>
        <strain evidence="2">ATCC 16933</strain>
    </source>
</reference>
<feature type="region of interest" description="Disordered" evidence="1">
    <location>
        <begin position="1"/>
        <end position="61"/>
    </location>
</feature>
<sequence>MGPQGPRLPHTALREESFPPKKKSAFASDYARRQTGICQREKAPSYPGQGQSAARPRPDKF</sequence>
<protein>
    <submittedName>
        <fullName evidence="2">Uncharacterized protein</fullName>
    </submittedName>
</protein>
<evidence type="ECO:0000313" key="3">
    <source>
        <dbReference type="Proteomes" id="UP000799766"/>
    </source>
</evidence>
<name>A0A6A6P8G5_9PEZI</name>
<dbReference type="AlphaFoldDB" id="A0A6A6P8G5"/>
<gene>
    <name evidence="2" type="ORF">BDY21DRAFT_335000</name>
</gene>
<dbReference type="EMBL" id="MU001673">
    <property type="protein sequence ID" value="KAF2460311.1"/>
    <property type="molecule type" value="Genomic_DNA"/>
</dbReference>
<keyword evidence="3" id="KW-1185">Reference proteome</keyword>
<proteinExistence type="predicted"/>
<evidence type="ECO:0000256" key="1">
    <source>
        <dbReference type="SAM" id="MobiDB-lite"/>
    </source>
</evidence>
<organism evidence="2 3">
    <name type="scientific">Lineolata rhizophorae</name>
    <dbReference type="NCBI Taxonomy" id="578093"/>
    <lineage>
        <taxon>Eukaryota</taxon>
        <taxon>Fungi</taxon>
        <taxon>Dikarya</taxon>
        <taxon>Ascomycota</taxon>
        <taxon>Pezizomycotina</taxon>
        <taxon>Dothideomycetes</taxon>
        <taxon>Dothideomycetes incertae sedis</taxon>
        <taxon>Lineolatales</taxon>
        <taxon>Lineolataceae</taxon>
        <taxon>Lineolata</taxon>
    </lineage>
</organism>
<dbReference type="Proteomes" id="UP000799766">
    <property type="component" value="Unassembled WGS sequence"/>
</dbReference>
<accession>A0A6A6P8G5</accession>
<evidence type="ECO:0000313" key="2">
    <source>
        <dbReference type="EMBL" id="KAF2460311.1"/>
    </source>
</evidence>